<dbReference type="InterPro" id="IPR029056">
    <property type="entry name" value="Ribokinase-like"/>
</dbReference>
<dbReference type="InterPro" id="IPR017583">
    <property type="entry name" value="Tagatose/fructose_Pkinase"/>
</dbReference>
<dbReference type="NCBIfam" id="TIGR03168">
    <property type="entry name" value="1-PFK"/>
    <property type="match status" value="1"/>
</dbReference>
<feature type="domain" description="Carbohydrate kinase PfkB" evidence="7">
    <location>
        <begin position="19"/>
        <end position="302"/>
    </location>
</feature>
<keyword evidence="4 8" id="KW-0418">Kinase</keyword>
<keyword evidence="3" id="KW-0547">Nucleotide-binding</keyword>
<comment type="similarity">
    <text evidence="1">Belongs to the carbohydrate kinase PfkB family.</text>
</comment>
<evidence type="ECO:0000256" key="3">
    <source>
        <dbReference type="ARBA" id="ARBA00022741"/>
    </source>
</evidence>
<evidence type="ECO:0000313" key="9">
    <source>
        <dbReference type="Proteomes" id="UP001500635"/>
    </source>
</evidence>
<dbReference type="GO" id="GO:0016301">
    <property type="term" value="F:kinase activity"/>
    <property type="evidence" value="ECO:0007669"/>
    <property type="project" value="UniProtKB-KW"/>
</dbReference>
<keyword evidence="5" id="KW-0067">ATP-binding</keyword>
<dbReference type="EMBL" id="BAABFR010000009">
    <property type="protein sequence ID" value="GAA4386227.1"/>
    <property type="molecule type" value="Genomic_DNA"/>
</dbReference>
<dbReference type="InterPro" id="IPR002173">
    <property type="entry name" value="Carboh/pur_kinase_PfkB_CS"/>
</dbReference>
<protein>
    <submittedName>
        <fullName evidence="8">Hexose kinase</fullName>
    </submittedName>
</protein>
<proteinExistence type="inferred from homology"/>
<accession>A0ABP8J768</accession>
<evidence type="ECO:0000256" key="2">
    <source>
        <dbReference type="ARBA" id="ARBA00022679"/>
    </source>
</evidence>
<organism evidence="8 9">
    <name type="scientific">Tsukamurella soli</name>
    <dbReference type="NCBI Taxonomy" id="644556"/>
    <lineage>
        <taxon>Bacteria</taxon>
        <taxon>Bacillati</taxon>
        <taxon>Actinomycetota</taxon>
        <taxon>Actinomycetes</taxon>
        <taxon>Mycobacteriales</taxon>
        <taxon>Tsukamurellaceae</taxon>
        <taxon>Tsukamurella</taxon>
    </lineage>
</organism>
<reference evidence="9" key="1">
    <citation type="journal article" date="2019" name="Int. J. Syst. Evol. Microbiol.">
        <title>The Global Catalogue of Microorganisms (GCM) 10K type strain sequencing project: providing services to taxonomists for standard genome sequencing and annotation.</title>
        <authorList>
            <consortium name="The Broad Institute Genomics Platform"/>
            <consortium name="The Broad Institute Genome Sequencing Center for Infectious Disease"/>
            <person name="Wu L."/>
            <person name="Ma J."/>
        </authorList>
    </citation>
    <scope>NUCLEOTIDE SEQUENCE [LARGE SCALE GENOMIC DNA]</scope>
    <source>
        <strain evidence="9">JCM 17688</strain>
    </source>
</reference>
<keyword evidence="9" id="KW-1185">Reference proteome</keyword>
<evidence type="ECO:0000256" key="4">
    <source>
        <dbReference type="ARBA" id="ARBA00022777"/>
    </source>
</evidence>
<sequence>MIVTVTANPSLDRTVTLDGPLTRGAVLRAVGATAEPGGKGVNVSRAVHAAGVPTVAVLPAPFGDPVLGCLDRIGVIARAVPIAEEIRSNVTVTEPDGTTTKLNAPGAYLDPADREALADAVVAAAAGADWVALCGSLPPGVDADWYARLVARLGGRRVAVDTSGPALAAVAAPGVGAALLKPNAEELGELTGFDGAAAEKAAEAGDLAPVLAAAGALQRSSGADVLATLGAAGAVYVTDEGAWYATPPKIVPRSTVGAGDCSLAGFLLAHSRGAGPAERLRTAVAYGAAATALPGTAVPTPDQIALGDVTVTALDPA</sequence>
<dbReference type="CDD" id="cd01164">
    <property type="entry name" value="FruK_PfkB_like"/>
    <property type="match status" value="1"/>
</dbReference>
<dbReference type="PANTHER" id="PTHR46566:SF5">
    <property type="entry name" value="1-PHOSPHOFRUCTOKINASE"/>
    <property type="match status" value="1"/>
</dbReference>
<dbReference type="Pfam" id="PF00294">
    <property type="entry name" value="PfkB"/>
    <property type="match status" value="1"/>
</dbReference>
<comment type="caution">
    <text evidence="8">The sequence shown here is derived from an EMBL/GenBank/DDBJ whole genome shotgun (WGS) entry which is preliminary data.</text>
</comment>
<evidence type="ECO:0000256" key="1">
    <source>
        <dbReference type="ARBA" id="ARBA00010688"/>
    </source>
</evidence>
<evidence type="ECO:0000259" key="7">
    <source>
        <dbReference type="Pfam" id="PF00294"/>
    </source>
</evidence>
<dbReference type="Proteomes" id="UP001500635">
    <property type="component" value="Unassembled WGS sequence"/>
</dbReference>
<dbReference type="PROSITE" id="PS00584">
    <property type="entry name" value="PFKB_KINASES_2"/>
    <property type="match status" value="1"/>
</dbReference>
<dbReference type="PANTHER" id="PTHR46566">
    <property type="entry name" value="1-PHOSPHOFRUCTOKINASE-RELATED"/>
    <property type="match status" value="1"/>
</dbReference>
<evidence type="ECO:0000256" key="6">
    <source>
        <dbReference type="PIRNR" id="PIRNR000535"/>
    </source>
</evidence>
<evidence type="ECO:0000256" key="5">
    <source>
        <dbReference type="ARBA" id="ARBA00022840"/>
    </source>
</evidence>
<evidence type="ECO:0000313" key="8">
    <source>
        <dbReference type="EMBL" id="GAA4386227.1"/>
    </source>
</evidence>
<dbReference type="PIRSF" id="PIRSF000535">
    <property type="entry name" value="1PFK/6PFK/LacC"/>
    <property type="match status" value="1"/>
</dbReference>
<dbReference type="RefSeq" id="WP_344991524.1">
    <property type="nucleotide sequence ID" value="NZ_BAABFR010000009.1"/>
</dbReference>
<dbReference type="SUPFAM" id="SSF53613">
    <property type="entry name" value="Ribokinase-like"/>
    <property type="match status" value="1"/>
</dbReference>
<gene>
    <name evidence="8" type="ORF">GCM10023147_09200</name>
</gene>
<name>A0ABP8J768_9ACTN</name>
<dbReference type="Gene3D" id="3.40.1190.20">
    <property type="match status" value="1"/>
</dbReference>
<keyword evidence="2 6" id="KW-0808">Transferase</keyword>
<dbReference type="InterPro" id="IPR011611">
    <property type="entry name" value="PfkB_dom"/>
</dbReference>